<accession>A0ABR0BH08</accession>
<reference evidence="2 3" key="1">
    <citation type="journal article" date="2024" name="Microbiol. Resour. Announc.">
        <title>Genome annotations for the ascomycete fungi Trichoderma harzianum, Trichoderma aggressivum, and Purpureocillium lilacinum.</title>
        <authorList>
            <person name="Beijen E.P.W."/>
            <person name="Ohm R.A."/>
        </authorList>
    </citation>
    <scope>NUCLEOTIDE SEQUENCE [LARGE SCALE GENOMIC DNA]</scope>
    <source>
        <strain evidence="2 3">CBS 150709</strain>
    </source>
</reference>
<organism evidence="2 3">
    <name type="scientific">Purpureocillium lilacinum</name>
    <name type="common">Paecilomyces lilacinus</name>
    <dbReference type="NCBI Taxonomy" id="33203"/>
    <lineage>
        <taxon>Eukaryota</taxon>
        <taxon>Fungi</taxon>
        <taxon>Dikarya</taxon>
        <taxon>Ascomycota</taxon>
        <taxon>Pezizomycotina</taxon>
        <taxon>Sordariomycetes</taxon>
        <taxon>Hypocreomycetidae</taxon>
        <taxon>Hypocreales</taxon>
        <taxon>Ophiocordycipitaceae</taxon>
        <taxon>Purpureocillium</taxon>
    </lineage>
</organism>
<evidence type="ECO:0000259" key="1">
    <source>
        <dbReference type="Pfam" id="PF14214"/>
    </source>
</evidence>
<proteinExistence type="predicted"/>
<evidence type="ECO:0000313" key="2">
    <source>
        <dbReference type="EMBL" id="KAK4076804.1"/>
    </source>
</evidence>
<feature type="domain" description="Helitron helicase-like" evidence="1">
    <location>
        <begin position="50"/>
        <end position="110"/>
    </location>
</feature>
<dbReference type="Pfam" id="PF14214">
    <property type="entry name" value="Helitron_like_N"/>
    <property type="match status" value="1"/>
</dbReference>
<dbReference type="Proteomes" id="UP001287286">
    <property type="component" value="Unassembled WGS sequence"/>
</dbReference>
<sequence length="161" mass="17678">MSREGPLTTRRKIYSSIVAGGVPAICCGRPHIAYTTRKLLRPSFLENAYKQTRPAISDPASSAIFFHGEMALFVEKYVNVGGESVFGRTSRYFGAIATNERGALHVHGLLWLQGNARLASAFDDVDSEGNDEYRDRIVRYVESAFSEVPLCRAKSGASGNE</sequence>
<name>A0ABR0BH08_PURLI</name>
<keyword evidence="3" id="KW-1185">Reference proteome</keyword>
<dbReference type="EMBL" id="JAWRVI010000115">
    <property type="protein sequence ID" value="KAK4076804.1"/>
    <property type="molecule type" value="Genomic_DNA"/>
</dbReference>
<protein>
    <recommendedName>
        <fullName evidence="1">Helitron helicase-like domain-containing protein</fullName>
    </recommendedName>
</protein>
<evidence type="ECO:0000313" key="3">
    <source>
        <dbReference type="Proteomes" id="UP001287286"/>
    </source>
</evidence>
<gene>
    <name evidence="2" type="ORF">Purlil1_12607</name>
</gene>
<comment type="caution">
    <text evidence="2">The sequence shown here is derived from an EMBL/GenBank/DDBJ whole genome shotgun (WGS) entry which is preliminary data.</text>
</comment>
<dbReference type="InterPro" id="IPR025476">
    <property type="entry name" value="Helitron_helicase-like"/>
</dbReference>